<organism evidence="2 3">
    <name type="scientific">Lates japonicus</name>
    <name type="common">Japanese lates</name>
    <dbReference type="NCBI Taxonomy" id="270547"/>
    <lineage>
        <taxon>Eukaryota</taxon>
        <taxon>Metazoa</taxon>
        <taxon>Chordata</taxon>
        <taxon>Craniata</taxon>
        <taxon>Vertebrata</taxon>
        <taxon>Euteleostomi</taxon>
        <taxon>Actinopterygii</taxon>
        <taxon>Neopterygii</taxon>
        <taxon>Teleostei</taxon>
        <taxon>Neoteleostei</taxon>
        <taxon>Acanthomorphata</taxon>
        <taxon>Carangaria</taxon>
        <taxon>Carangaria incertae sedis</taxon>
        <taxon>Centropomidae</taxon>
        <taxon>Lates</taxon>
    </lineage>
</organism>
<dbReference type="EMBL" id="BRZM01000065">
    <property type="protein sequence ID" value="GLD63938.1"/>
    <property type="molecule type" value="Genomic_DNA"/>
</dbReference>
<keyword evidence="3" id="KW-1185">Reference proteome</keyword>
<dbReference type="Proteomes" id="UP001279410">
    <property type="component" value="Unassembled WGS sequence"/>
</dbReference>
<evidence type="ECO:0000256" key="1">
    <source>
        <dbReference type="SAM" id="MobiDB-lite"/>
    </source>
</evidence>
<comment type="caution">
    <text evidence="2">The sequence shown here is derived from an EMBL/GenBank/DDBJ whole genome shotgun (WGS) entry which is preliminary data.</text>
</comment>
<sequence>MAAQTWGASDLPMGFMENGGPAGLLRARMEASMGPVRDSSKLLRSRSQPEEGEATQTAAFKLLRDLKDEVKTFLARGGATG</sequence>
<protein>
    <submittedName>
        <fullName evidence="2">Calmodulin-lysine N-methyltransferase-like protein</fullName>
    </submittedName>
</protein>
<accession>A0AAD3N168</accession>
<proteinExistence type="predicted"/>
<gene>
    <name evidence="2" type="ORF">AKAME5_001550900</name>
</gene>
<name>A0AAD3N168_LATJO</name>
<dbReference type="AlphaFoldDB" id="A0AAD3N168"/>
<evidence type="ECO:0000313" key="3">
    <source>
        <dbReference type="Proteomes" id="UP001279410"/>
    </source>
</evidence>
<reference evidence="2" key="1">
    <citation type="submission" date="2022-08" db="EMBL/GenBank/DDBJ databases">
        <title>Genome sequencing of akame (Lates japonicus).</title>
        <authorList>
            <person name="Hashiguchi Y."/>
            <person name="Takahashi H."/>
        </authorList>
    </citation>
    <scope>NUCLEOTIDE SEQUENCE</scope>
    <source>
        <strain evidence="2">Kochi</strain>
    </source>
</reference>
<evidence type="ECO:0000313" key="2">
    <source>
        <dbReference type="EMBL" id="GLD63938.1"/>
    </source>
</evidence>
<feature type="region of interest" description="Disordered" evidence="1">
    <location>
        <begin position="35"/>
        <end position="54"/>
    </location>
</feature>